<name>A0A7G8PV66_9FLAO</name>
<evidence type="ECO:0000256" key="2">
    <source>
        <dbReference type="PROSITE-ProRule" id="PRU01240"/>
    </source>
</evidence>
<dbReference type="Gene3D" id="3.40.50.200">
    <property type="entry name" value="Peptidase S8/S53 domain"/>
    <property type="match status" value="1"/>
</dbReference>
<comment type="similarity">
    <text evidence="1 2">Belongs to the peptidase S8 family.</text>
</comment>
<dbReference type="PANTHER" id="PTHR43399:SF4">
    <property type="entry name" value="CELL WALL-ASSOCIATED PROTEASE"/>
    <property type="match status" value="1"/>
</dbReference>
<feature type="active site" description="Charge relay system" evidence="2">
    <location>
        <position position="192"/>
    </location>
</feature>
<evidence type="ECO:0000313" key="5">
    <source>
        <dbReference type="Proteomes" id="UP000515514"/>
    </source>
</evidence>
<dbReference type="InterPro" id="IPR036852">
    <property type="entry name" value="Peptidase_S8/S53_dom_sf"/>
</dbReference>
<feature type="domain" description="Peptidase S8/S53" evidence="3">
    <location>
        <begin position="160"/>
        <end position="426"/>
    </location>
</feature>
<dbReference type="GO" id="GO:0004252">
    <property type="term" value="F:serine-type endopeptidase activity"/>
    <property type="evidence" value="ECO:0007669"/>
    <property type="project" value="UniProtKB-UniRule"/>
</dbReference>
<proteinExistence type="inferred from homology"/>
<dbReference type="AlphaFoldDB" id="A0A7G8PV66"/>
<reference evidence="4 5" key="1">
    <citation type="submission" date="2020-04" db="EMBL/GenBank/DDBJ databases">
        <title>Genome sequence of Altibacter aquimarinus strain ALE3EI.</title>
        <authorList>
            <person name="Oh H.-M."/>
            <person name="Jang D."/>
        </authorList>
    </citation>
    <scope>NUCLEOTIDE SEQUENCE [LARGE SCALE GENOMIC DNA]</scope>
    <source>
        <strain evidence="4 5">ALE3EI</strain>
    </source>
</reference>
<keyword evidence="2" id="KW-0720">Serine protease</keyword>
<evidence type="ECO:0000259" key="3">
    <source>
        <dbReference type="Pfam" id="PF00082"/>
    </source>
</evidence>
<dbReference type="Pfam" id="PF00082">
    <property type="entry name" value="Peptidase_S8"/>
    <property type="match status" value="1"/>
</dbReference>
<dbReference type="GO" id="GO:0006508">
    <property type="term" value="P:proteolysis"/>
    <property type="evidence" value="ECO:0007669"/>
    <property type="project" value="UniProtKB-KW"/>
</dbReference>
<organism evidence="4 5">
    <name type="scientific">Constantimarinum furrinae</name>
    <dbReference type="NCBI Taxonomy" id="2562285"/>
    <lineage>
        <taxon>Bacteria</taxon>
        <taxon>Pseudomonadati</taxon>
        <taxon>Bacteroidota</taxon>
        <taxon>Flavobacteriia</taxon>
        <taxon>Flavobacteriales</taxon>
        <taxon>Flavobacteriaceae</taxon>
        <taxon>Altibacter/Constantimarinum group</taxon>
        <taxon>Constantimarinum</taxon>
    </lineage>
</organism>
<dbReference type="Proteomes" id="UP000515514">
    <property type="component" value="Chromosome"/>
</dbReference>
<dbReference type="PANTHER" id="PTHR43399">
    <property type="entry name" value="SUBTILISIN-RELATED"/>
    <property type="match status" value="1"/>
</dbReference>
<dbReference type="KEGG" id="alti:ALE3EI_1680"/>
<keyword evidence="2" id="KW-0378">Hydrolase</keyword>
<keyword evidence="5" id="KW-1185">Reference proteome</keyword>
<evidence type="ECO:0000256" key="1">
    <source>
        <dbReference type="ARBA" id="ARBA00011073"/>
    </source>
</evidence>
<dbReference type="InterPro" id="IPR051048">
    <property type="entry name" value="Peptidase_S8/S53_subtilisin"/>
</dbReference>
<accession>A0A7G8PV66</accession>
<protein>
    <recommendedName>
        <fullName evidence="3">Peptidase S8/S53 domain-containing protein</fullName>
    </recommendedName>
</protein>
<sequence length="541" mass="60906">MRPLYLTFFFLFAGTAIIQAQDEVWFYLRAHDSLFEPTFERTGNTLTYSGTDLKLKAVLDKYEISAFKKTQRKTNKKNKLKTFFVMADKEFLLEDLLQQTPYLFYAGEIIPEADRKIYEPNDYGLTSTIGANLGLQADLSYLDYLGAPEAWYYTTGSPDVIIAISDARVDTVDIDFKDKTTILRKSTLSNGHGYSSGGTAAAQGDNAHGIAGICYDCSLFSTNYGDQKNMSQLKEAAQKGAKVINCSWIGRRYDEVSQAVIDTIFNNGTIIVASGGNKNWQETKGNLKYYPASYDNVIAVSSVMYKYETPLDNLGQLPDGTYYSANVRGYLGRTMGFTDNDTLKQPHIYPISVRTLNEDIDLLAPTHDIFMYSYYLLEGKVLYHEYSTTSGASPFVSGTVGLMFSLYPCLPVKEVESILKCASTNIDHIEANKPFAGKYGAGMLHIGNTIKLLHDLKSEDEIAYIEDQQFSRWDFTLTSFSEQVILRNQKFTNTSTLDLTAKNRIVLSENTVLRPSKQGRMHLKIDPDMEKECDLELREDK</sequence>
<feature type="active site" description="Charge relay system" evidence="2">
    <location>
        <position position="390"/>
    </location>
</feature>
<dbReference type="SUPFAM" id="SSF52743">
    <property type="entry name" value="Subtilisin-like"/>
    <property type="match status" value="1"/>
</dbReference>
<gene>
    <name evidence="4" type="ORF">ALE3EI_1680</name>
</gene>
<feature type="active site" description="Charge relay system" evidence="2">
    <location>
        <position position="166"/>
    </location>
</feature>
<dbReference type="PROSITE" id="PS51892">
    <property type="entry name" value="SUBTILASE"/>
    <property type="match status" value="1"/>
</dbReference>
<evidence type="ECO:0000313" key="4">
    <source>
        <dbReference type="EMBL" id="QNJ98232.1"/>
    </source>
</evidence>
<dbReference type="RefSeq" id="WP_186987840.1">
    <property type="nucleotide sequence ID" value="NZ_CP052909.1"/>
</dbReference>
<keyword evidence="2" id="KW-0645">Protease</keyword>
<dbReference type="EMBL" id="CP052909">
    <property type="protein sequence ID" value="QNJ98232.1"/>
    <property type="molecule type" value="Genomic_DNA"/>
</dbReference>
<dbReference type="InterPro" id="IPR000209">
    <property type="entry name" value="Peptidase_S8/S53_dom"/>
</dbReference>